<name>A0A7V1D2K5_9GAMM</name>
<dbReference type="EMBL" id="DRGM01000195">
    <property type="protein sequence ID" value="HEA18689.1"/>
    <property type="molecule type" value="Genomic_DNA"/>
</dbReference>
<dbReference type="InterPro" id="IPR024083">
    <property type="entry name" value="Fumarase/histidase_N"/>
</dbReference>
<dbReference type="SUPFAM" id="SSF48557">
    <property type="entry name" value="L-aspartase-like"/>
    <property type="match status" value="1"/>
</dbReference>
<dbReference type="Pfam" id="PF00206">
    <property type="entry name" value="Lyase_1"/>
    <property type="match status" value="1"/>
</dbReference>
<dbReference type="FunFam" id="1.10.275.10:FF:000003">
    <property type="entry name" value="Adenylosuccinate lyase"/>
    <property type="match status" value="1"/>
</dbReference>
<dbReference type="GO" id="GO:0005829">
    <property type="term" value="C:cytosol"/>
    <property type="evidence" value="ECO:0007669"/>
    <property type="project" value="TreeGrafter"/>
</dbReference>
<dbReference type="EC" id="4.3.2.2" evidence="2"/>
<reference evidence="2" key="1">
    <citation type="journal article" date="2020" name="mSystems">
        <title>Genome- and Community-Level Interaction Insights into Carbon Utilization and Element Cycling Functions of Hydrothermarchaeota in Hydrothermal Sediment.</title>
        <authorList>
            <person name="Zhou Z."/>
            <person name="Liu Y."/>
            <person name="Xu W."/>
            <person name="Pan J."/>
            <person name="Luo Z.H."/>
            <person name="Li M."/>
        </authorList>
    </citation>
    <scope>NUCLEOTIDE SEQUENCE [LARGE SCALE GENOMIC DNA]</scope>
    <source>
        <strain evidence="2">HyVt-346</strain>
    </source>
</reference>
<feature type="non-terminal residue" evidence="2">
    <location>
        <position position="124"/>
    </location>
</feature>
<dbReference type="InterPro" id="IPR022761">
    <property type="entry name" value="Fumarate_lyase_N"/>
</dbReference>
<dbReference type="InterPro" id="IPR047136">
    <property type="entry name" value="PurB_bact"/>
</dbReference>
<feature type="domain" description="Fumarate lyase N-terminal" evidence="1">
    <location>
        <begin position="14"/>
        <end position="124"/>
    </location>
</feature>
<keyword evidence="2" id="KW-0456">Lyase</keyword>
<dbReference type="PANTHER" id="PTHR43411:SF1">
    <property type="entry name" value="ADENYLOSUCCINATE LYASE"/>
    <property type="match status" value="1"/>
</dbReference>
<accession>A0A7V1D2K5</accession>
<dbReference type="RefSeq" id="WP_304185016.1">
    <property type="nucleotide sequence ID" value="NZ_DRGM01000195.1"/>
</dbReference>
<sequence length="124" mass="13786">MELSALTAISPVDGRYGSKTTELRSIFSEFGLIKYRVTVEVRWLQALAAADAIQEVPAFSDEANALLNAIVDNFSEADAQRVKDIERTTNHDVKAVEYLLKQKVANNAELHAINEFIHFACTSE</sequence>
<evidence type="ECO:0000313" key="2">
    <source>
        <dbReference type="EMBL" id="HEA18689.1"/>
    </source>
</evidence>
<organism evidence="2">
    <name type="scientific">Pseudoalteromonas prydzensis</name>
    <dbReference type="NCBI Taxonomy" id="182141"/>
    <lineage>
        <taxon>Bacteria</taxon>
        <taxon>Pseudomonadati</taxon>
        <taxon>Pseudomonadota</taxon>
        <taxon>Gammaproteobacteria</taxon>
        <taxon>Alteromonadales</taxon>
        <taxon>Pseudoalteromonadaceae</taxon>
        <taxon>Pseudoalteromonas</taxon>
    </lineage>
</organism>
<evidence type="ECO:0000259" key="1">
    <source>
        <dbReference type="Pfam" id="PF00206"/>
    </source>
</evidence>
<dbReference type="Gene3D" id="1.10.275.10">
    <property type="entry name" value="Fumarase/aspartase (N-terminal domain)"/>
    <property type="match status" value="1"/>
</dbReference>
<protein>
    <submittedName>
        <fullName evidence="2">Adenylosuccinate lyase</fullName>
        <ecNumber evidence="2">4.3.2.2</ecNumber>
    </submittedName>
</protein>
<dbReference type="GO" id="GO:0016829">
    <property type="term" value="F:lyase activity"/>
    <property type="evidence" value="ECO:0007669"/>
    <property type="project" value="UniProtKB-KW"/>
</dbReference>
<proteinExistence type="predicted"/>
<dbReference type="InterPro" id="IPR008948">
    <property type="entry name" value="L-Aspartase-like"/>
</dbReference>
<gene>
    <name evidence="2" type="ORF">ENH88_20020</name>
</gene>
<dbReference type="Proteomes" id="UP000886188">
    <property type="component" value="Unassembled WGS sequence"/>
</dbReference>
<dbReference type="PANTHER" id="PTHR43411">
    <property type="entry name" value="ADENYLOSUCCINATE LYASE"/>
    <property type="match status" value="1"/>
</dbReference>
<dbReference type="AlphaFoldDB" id="A0A7V1D2K5"/>
<comment type="caution">
    <text evidence="2">The sequence shown here is derived from an EMBL/GenBank/DDBJ whole genome shotgun (WGS) entry which is preliminary data.</text>
</comment>